<dbReference type="Proteomes" id="UP000324897">
    <property type="component" value="Unassembled WGS sequence"/>
</dbReference>
<accession>A0A5J9VMW2</accession>
<feature type="region of interest" description="Disordered" evidence="1">
    <location>
        <begin position="1"/>
        <end position="84"/>
    </location>
</feature>
<gene>
    <name evidence="2" type="ORF">EJB05_18887</name>
</gene>
<organism evidence="2 3">
    <name type="scientific">Eragrostis curvula</name>
    <name type="common">weeping love grass</name>
    <dbReference type="NCBI Taxonomy" id="38414"/>
    <lineage>
        <taxon>Eukaryota</taxon>
        <taxon>Viridiplantae</taxon>
        <taxon>Streptophyta</taxon>
        <taxon>Embryophyta</taxon>
        <taxon>Tracheophyta</taxon>
        <taxon>Spermatophyta</taxon>
        <taxon>Magnoliopsida</taxon>
        <taxon>Liliopsida</taxon>
        <taxon>Poales</taxon>
        <taxon>Poaceae</taxon>
        <taxon>PACMAD clade</taxon>
        <taxon>Chloridoideae</taxon>
        <taxon>Eragrostideae</taxon>
        <taxon>Eragrostidinae</taxon>
        <taxon>Eragrostis</taxon>
    </lineage>
</organism>
<keyword evidence="3" id="KW-1185">Reference proteome</keyword>
<dbReference type="AlphaFoldDB" id="A0A5J9VMW2"/>
<dbReference type="Gramene" id="TVU36931">
    <property type="protein sequence ID" value="TVU36931"/>
    <property type="gene ID" value="EJB05_18887"/>
</dbReference>
<name>A0A5J9VMW2_9POAL</name>
<evidence type="ECO:0000313" key="3">
    <source>
        <dbReference type="Proteomes" id="UP000324897"/>
    </source>
</evidence>
<reference evidence="2 3" key="1">
    <citation type="journal article" date="2019" name="Sci. Rep.">
        <title>A high-quality genome of Eragrostis curvula grass provides insights into Poaceae evolution and supports new strategies to enhance forage quality.</title>
        <authorList>
            <person name="Carballo J."/>
            <person name="Santos B.A.C.M."/>
            <person name="Zappacosta D."/>
            <person name="Garbus I."/>
            <person name="Selva J.P."/>
            <person name="Gallo C.A."/>
            <person name="Diaz A."/>
            <person name="Albertini E."/>
            <person name="Caccamo M."/>
            <person name="Echenique V."/>
        </authorList>
    </citation>
    <scope>NUCLEOTIDE SEQUENCE [LARGE SCALE GENOMIC DNA]</scope>
    <source>
        <strain evidence="3">cv. Victoria</strain>
        <tissue evidence="2">Leaf</tissue>
    </source>
</reference>
<evidence type="ECO:0000256" key="1">
    <source>
        <dbReference type="SAM" id="MobiDB-lite"/>
    </source>
</evidence>
<feature type="non-terminal residue" evidence="2">
    <location>
        <position position="1"/>
    </location>
</feature>
<comment type="caution">
    <text evidence="2">The sequence shown here is derived from an EMBL/GenBank/DDBJ whole genome shotgun (WGS) entry which is preliminary data.</text>
</comment>
<dbReference type="EMBL" id="RWGY01000009">
    <property type="protein sequence ID" value="TVU36931.1"/>
    <property type="molecule type" value="Genomic_DNA"/>
</dbReference>
<proteinExistence type="predicted"/>
<protein>
    <submittedName>
        <fullName evidence="2">Uncharacterized protein</fullName>
    </submittedName>
</protein>
<feature type="compositionally biased region" description="Polar residues" evidence="1">
    <location>
        <begin position="28"/>
        <end position="52"/>
    </location>
</feature>
<evidence type="ECO:0000313" key="2">
    <source>
        <dbReference type="EMBL" id="TVU36931.1"/>
    </source>
</evidence>
<sequence length="84" mass="9030">MGCCSSKDVATKRSGAPLPRIVDDDTSYSHSSTVHGGRQSASESTTGLGMQQEQERKETAGEDAEEVWPPSDRNLLLSFSPMVT</sequence>